<sequence>MTTAATVLAAADGGDGEWDVVLDKTVVFPEGGGQPADTGRLCLAETVLDVVGATTAKTGPDAGVVHHRVAACDRLAVESLVGESVVVKVAEARRIDHMQQHSAQHLVSAVAAEVFGAATVSWELGSEATAIDVELTAAEDDVDVAALEARINALIRARTPVTSHVVDRAAMDALVVAGEADGTKFRSRGLPDSVTEGIRLVAIAGVDLNTCCGTHVTNLSELQAIKLLPPSRSKKHPTKMQLSYVAGQRVLDRVASAVVLSSQLNKALGSAAWLECIASYKSAAKEMARTQKALVAQLASSQADVARDAACAAGSPLAHIHQPAGDAAFAKSAAARIHETHPGLVVFVTCGSESGAGIFTLVAAAEPGKSLVDAVGKQAASLMDGRGGGKGGKFQGKVANLGARGEVVALIEARSGEGQSQDQGQ</sequence>
<feature type="domain" description="Alanyl-transfer RNA synthetases family profile" evidence="6">
    <location>
        <begin position="1"/>
        <end position="228"/>
    </location>
</feature>
<dbReference type="GO" id="GO:0005737">
    <property type="term" value="C:cytoplasm"/>
    <property type="evidence" value="ECO:0007669"/>
    <property type="project" value="UniProtKB-SubCell"/>
</dbReference>
<dbReference type="GO" id="GO:0006419">
    <property type="term" value="P:alanyl-tRNA aminoacylation"/>
    <property type="evidence" value="ECO:0007669"/>
    <property type="project" value="InterPro"/>
</dbReference>
<dbReference type="Gene3D" id="2.40.30.130">
    <property type="match status" value="1"/>
</dbReference>
<evidence type="ECO:0000313" key="8">
    <source>
        <dbReference type="Proteomes" id="UP000054408"/>
    </source>
</evidence>
<proteinExistence type="inferred from homology"/>
<dbReference type="EMBL" id="GL349437">
    <property type="protein sequence ID" value="KNC53674.1"/>
    <property type="molecule type" value="Genomic_DNA"/>
</dbReference>
<comment type="cofactor">
    <cofactor evidence="1">
        <name>Zn(2+)</name>
        <dbReference type="ChEBI" id="CHEBI:29105"/>
    </cofactor>
</comment>
<accession>A0A0L0DMZ2</accession>
<evidence type="ECO:0000256" key="4">
    <source>
        <dbReference type="ARBA" id="ARBA00022723"/>
    </source>
</evidence>
<dbReference type="InterPro" id="IPR018163">
    <property type="entry name" value="Thr/Ala-tRNA-synth_IIc_edit"/>
</dbReference>
<evidence type="ECO:0000256" key="5">
    <source>
        <dbReference type="ARBA" id="ARBA00022833"/>
    </source>
</evidence>
<dbReference type="RefSeq" id="XP_013761988.1">
    <property type="nucleotide sequence ID" value="XM_013906534.1"/>
</dbReference>
<dbReference type="GO" id="GO:0002196">
    <property type="term" value="F:Ser-tRNA(Ala) deacylase activity"/>
    <property type="evidence" value="ECO:0007669"/>
    <property type="project" value="TreeGrafter"/>
</dbReference>
<dbReference type="InterPro" id="IPR051335">
    <property type="entry name" value="Alanyl-tRNA_Editing_Enzymes"/>
</dbReference>
<dbReference type="OMA" id="KYDTTSW"/>
<dbReference type="SUPFAM" id="SSF50447">
    <property type="entry name" value="Translation proteins"/>
    <property type="match status" value="1"/>
</dbReference>
<dbReference type="OrthoDB" id="288942at2759"/>
<dbReference type="GO" id="GO:0003676">
    <property type="term" value="F:nucleic acid binding"/>
    <property type="evidence" value="ECO:0007669"/>
    <property type="project" value="InterPro"/>
</dbReference>
<dbReference type="InterPro" id="IPR012947">
    <property type="entry name" value="tRNA_SAD"/>
</dbReference>
<dbReference type="SUPFAM" id="SSF55186">
    <property type="entry name" value="ThrRS/AlaRS common domain"/>
    <property type="match status" value="1"/>
</dbReference>
<keyword evidence="8" id="KW-1185">Reference proteome</keyword>
<dbReference type="GeneID" id="25561135"/>
<keyword evidence="4" id="KW-0479">Metal-binding</keyword>
<dbReference type="PANTHER" id="PTHR43462:SF1">
    <property type="entry name" value="ALANYL-TRNA EDITING PROTEIN AARSD1"/>
    <property type="match status" value="1"/>
</dbReference>
<dbReference type="GO" id="GO:0005524">
    <property type="term" value="F:ATP binding"/>
    <property type="evidence" value="ECO:0007669"/>
    <property type="project" value="InterPro"/>
</dbReference>
<evidence type="ECO:0000256" key="1">
    <source>
        <dbReference type="ARBA" id="ARBA00001947"/>
    </source>
</evidence>
<dbReference type="Proteomes" id="UP000054408">
    <property type="component" value="Unassembled WGS sequence"/>
</dbReference>
<dbReference type="Pfam" id="PF07973">
    <property type="entry name" value="tRNA_SAD"/>
    <property type="match status" value="1"/>
</dbReference>
<dbReference type="GO" id="GO:0004813">
    <property type="term" value="F:alanine-tRNA ligase activity"/>
    <property type="evidence" value="ECO:0007669"/>
    <property type="project" value="InterPro"/>
</dbReference>
<comment type="subcellular location">
    <subcellularLocation>
        <location evidence="2">Cytoplasm</location>
    </subcellularLocation>
</comment>
<evidence type="ECO:0000256" key="2">
    <source>
        <dbReference type="ARBA" id="ARBA00004496"/>
    </source>
</evidence>
<organism evidence="7 8">
    <name type="scientific">Thecamonas trahens ATCC 50062</name>
    <dbReference type="NCBI Taxonomy" id="461836"/>
    <lineage>
        <taxon>Eukaryota</taxon>
        <taxon>Apusozoa</taxon>
        <taxon>Apusomonadida</taxon>
        <taxon>Apusomonadidae</taxon>
        <taxon>Thecamonas</taxon>
    </lineage>
</organism>
<dbReference type="eggNOG" id="KOG2105">
    <property type="taxonomic scope" value="Eukaryota"/>
</dbReference>
<evidence type="ECO:0000313" key="7">
    <source>
        <dbReference type="EMBL" id="KNC53674.1"/>
    </source>
</evidence>
<dbReference type="AlphaFoldDB" id="A0A0L0DMZ2"/>
<protein>
    <submittedName>
        <fullName evidence="7">Alanyl-tRNA synthetase domain-containing protein 1</fullName>
    </submittedName>
</protein>
<name>A0A0L0DMZ2_THETB</name>
<comment type="similarity">
    <text evidence="3">Belongs to the class-II aminoacyl-tRNA synthetase family. Alax-L subfamily.</text>
</comment>
<dbReference type="Gene3D" id="3.30.980.10">
    <property type="entry name" value="Threonyl-trna Synthetase, Chain A, domain 2"/>
    <property type="match status" value="1"/>
</dbReference>
<reference evidence="7 8" key="1">
    <citation type="submission" date="2010-05" db="EMBL/GenBank/DDBJ databases">
        <title>The Genome Sequence of Thecamonas trahens ATCC 50062.</title>
        <authorList>
            <consortium name="The Broad Institute Genome Sequencing Platform"/>
            <person name="Russ C."/>
            <person name="Cuomo C."/>
            <person name="Shea T."/>
            <person name="Young S.K."/>
            <person name="Zeng Q."/>
            <person name="Koehrsen M."/>
            <person name="Haas B."/>
            <person name="Borodovsky M."/>
            <person name="Guigo R."/>
            <person name="Alvarado L."/>
            <person name="Berlin A."/>
            <person name="Bochicchio J."/>
            <person name="Borenstein D."/>
            <person name="Chapman S."/>
            <person name="Chen Z."/>
            <person name="Freedman E."/>
            <person name="Gellesch M."/>
            <person name="Goldberg J."/>
            <person name="Griggs A."/>
            <person name="Gujja S."/>
            <person name="Heilman E."/>
            <person name="Heiman D."/>
            <person name="Hepburn T."/>
            <person name="Howarth C."/>
            <person name="Jen D."/>
            <person name="Larson L."/>
            <person name="Mehta T."/>
            <person name="Park D."/>
            <person name="Pearson M."/>
            <person name="Roberts A."/>
            <person name="Saif S."/>
            <person name="Shenoy N."/>
            <person name="Sisk P."/>
            <person name="Stolte C."/>
            <person name="Sykes S."/>
            <person name="Thomson T."/>
            <person name="Walk T."/>
            <person name="White J."/>
            <person name="Yandava C."/>
            <person name="Burger G."/>
            <person name="Gray M.W."/>
            <person name="Holland P.W.H."/>
            <person name="King N."/>
            <person name="Lang F.B.F."/>
            <person name="Roger A.J."/>
            <person name="Ruiz-Trillo I."/>
            <person name="Lander E."/>
            <person name="Nusbaum C."/>
        </authorList>
    </citation>
    <scope>NUCLEOTIDE SEQUENCE [LARGE SCALE GENOMIC DNA]</scope>
    <source>
        <strain evidence="7 8">ATCC 50062</strain>
    </source>
</reference>
<keyword evidence="7" id="KW-0436">Ligase</keyword>
<evidence type="ECO:0000259" key="6">
    <source>
        <dbReference type="PROSITE" id="PS50860"/>
    </source>
</evidence>
<gene>
    <name evidence="7" type="ORF">AMSG_01385</name>
</gene>
<dbReference type="InterPro" id="IPR018165">
    <property type="entry name" value="Ala-tRNA-synth_IIc_core"/>
</dbReference>
<evidence type="ECO:0000256" key="3">
    <source>
        <dbReference type="ARBA" id="ARBA00008429"/>
    </source>
</evidence>
<dbReference type="STRING" id="461836.A0A0L0DMZ2"/>
<dbReference type="PROSITE" id="PS50860">
    <property type="entry name" value="AA_TRNA_LIGASE_II_ALA"/>
    <property type="match status" value="1"/>
</dbReference>
<dbReference type="GO" id="GO:0046872">
    <property type="term" value="F:metal ion binding"/>
    <property type="evidence" value="ECO:0007669"/>
    <property type="project" value="UniProtKB-KW"/>
</dbReference>
<keyword evidence="5" id="KW-0862">Zinc</keyword>
<dbReference type="InterPro" id="IPR009000">
    <property type="entry name" value="Transl_B-barrel_sf"/>
</dbReference>
<keyword evidence="7" id="KW-0030">Aminoacyl-tRNA synthetase</keyword>
<dbReference type="PANTHER" id="PTHR43462">
    <property type="entry name" value="ALANYL-TRNA EDITING PROTEIN"/>
    <property type="match status" value="1"/>
</dbReference>